<feature type="transmembrane region" description="Helical" evidence="1">
    <location>
        <begin position="319"/>
        <end position="337"/>
    </location>
</feature>
<dbReference type="AlphaFoldDB" id="A0A915DJN7"/>
<keyword evidence="2" id="KW-1185">Reference proteome</keyword>
<evidence type="ECO:0000313" key="3">
    <source>
        <dbReference type="WBParaSite" id="jg20757"/>
    </source>
</evidence>
<sequence>MNGLFTTAYELKQVEAQQNNDDSAVLNKAIEKKFFRCKTLLHLTGLYYEDSANSAWFWLKVLRAGFYWPLPFIKLPRSLVIFNWMLQAAISEGIFIYWQSRGYIRRLLKNVHYDRGCPKTTEVINRTLLACFSMYTLAALSSLVTVALAVSGNKWYSNIFDAQLLYAFGPITLFLFRFNHSLESIGEEIVGEAAQSKHFRVSEQLSERYTTHVELANRIRIVDSTFEVYTFLMSSNWMTILFTIPEVMFCLFELVGLTASPAKVHAAVREVESIIYGNLRIWKPFNEKVYQIATVFISHANQSSLGITLWGFAVVTKPLILTTMSLTITYLTFLLQVQYKDETTPNSTSSSMFL</sequence>
<dbReference type="WBParaSite" id="jg20757">
    <property type="protein sequence ID" value="jg20757"/>
    <property type="gene ID" value="jg20757"/>
</dbReference>
<proteinExistence type="predicted"/>
<keyword evidence="1" id="KW-1133">Transmembrane helix</keyword>
<organism evidence="2 3">
    <name type="scientific">Ditylenchus dipsaci</name>
    <dbReference type="NCBI Taxonomy" id="166011"/>
    <lineage>
        <taxon>Eukaryota</taxon>
        <taxon>Metazoa</taxon>
        <taxon>Ecdysozoa</taxon>
        <taxon>Nematoda</taxon>
        <taxon>Chromadorea</taxon>
        <taxon>Rhabditida</taxon>
        <taxon>Tylenchina</taxon>
        <taxon>Tylenchomorpha</taxon>
        <taxon>Sphaerularioidea</taxon>
        <taxon>Anguinidae</taxon>
        <taxon>Anguininae</taxon>
        <taxon>Ditylenchus</taxon>
    </lineage>
</organism>
<protein>
    <submittedName>
        <fullName evidence="3">Gustatory receptor</fullName>
    </submittedName>
</protein>
<evidence type="ECO:0000256" key="1">
    <source>
        <dbReference type="SAM" id="Phobius"/>
    </source>
</evidence>
<feature type="transmembrane region" description="Helical" evidence="1">
    <location>
        <begin position="79"/>
        <end position="98"/>
    </location>
</feature>
<accession>A0A915DJN7</accession>
<feature type="transmembrane region" description="Helical" evidence="1">
    <location>
        <begin position="128"/>
        <end position="149"/>
    </location>
</feature>
<keyword evidence="1" id="KW-0472">Membrane</keyword>
<dbReference type="Proteomes" id="UP000887574">
    <property type="component" value="Unplaced"/>
</dbReference>
<dbReference type="PANTHER" id="PTHR34492:SF2">
    <property type="entry name" value="G PROTEIN-COUPLED RECEPTOR"/>
    <property type="match status" value="1"/>
</dbReference>
<dbReference type="PANTHER" id="PTHR34492">
    <property type="entry name" value="GUSTATORY RECEPTOR FAMILY"/>
    <property type="match status" value="1"/>
</dbReference>
<name>A0A915DJN7_9BILA</name>
<evidence type="ECO:0000313" key="2">
    <source>
        <dbReference type="Proteomes" id="UP000887574"/>
    </source>
</evidence>
<keyword evidence="1" id="KW-0812">Transmembrane</keyword>
<reference evidence="3" key="1">
    <citation type="submission" date="2022-11" db="UniProtKB">
        <authorList>
            <consortium name="WormBaseParasite"/>
        </authorList>
    </citation>
    <scope>IDENTIFICATION</scope>
</reference>